<gene>
    <name evidence="1" type="primary">Contig6279.g6723</name>
    <name evidence="1" type="ORF">STYLEM_19307</name>
</gene>
<dbReference type="InParanoid" id="A0A078B7H1"/>
<name>A0A078B7H1_STYLE</name>
<evidence type="ECO:0000313" key="1">
    <source>
        <dbReference type="EMBL" id="CDW90166.1"/>
    </source>
</evidence>
<dbReference type="Proteomes" id="UP000039865">
    <property type="component" value="Unassembled WGS sequence"/>
</dbReference>
<protein>
    <submittedName>
        <fullName evidence="1">Uncharacterized protein</fullName>
    </submittedName>
</protein>
<keyword evidence="2" id="KW-1185">Reference proteome</keyword>
<sequence>MLSDRQFTDAITFVRSYKDALECVEQIAERRATYNHYESLTRTVVEGLQNKQIALNANSLVKSDSFNDFPLLKANNFAKNLWTKYGFASVSSRDDLLAKLDKATSELRAQAE</sequence>
<accession>A0A078B7H1</accession>
<dbReference type="EMBL" id="CCKQ01018219">
    <property type="protein sequence ID" value="CDW90166.1"/>
    <property type="molecule type" value="Genomic_DNA"/>
</dbReference>
<dbReference type="AlphaFoldDB" id="A0A078B7H1"/>
<organism evidence="1 2">
    <name type="scientific">Stylonychia lemnae</name>
    <name type="common">Ciliate</name>
    <dbReference type="NCBI Taxonomy" id="5949"/>
    <lineage>
        <taxon>Eukaryota</taxon>
        <taxon>Sar</taxon>
        <taxon>Alveolata</taxon>
        <taxon>Ciliophora</taxon>
        <taxon>Intramacronucleata</taxon>
        <taxon>Spirotrichea</taxon>
        <taxon>Stichotrichia</taxon>
        <taxon>Sporadotrichida</taxon>
        <taxon>Oxytrichidae</taxon>
        <taxon>Stylonychinae</taxon>
        <taxon>Stylonychia</taxon>
    </lineage>
</organism>
<reference evidence="1 2" key="1">
    <citation type="submission" date="2014-06" db="EMBL/GenBank/DDBJ databases">
        <authorList>
            <person name="Swart Estienne"/>
        </authorList>
    </citation>
    <scope>NUCLEOTIDE SEQUENCE [LARGE SCALE GENOMIC DNA]</scope>
    <source>
        <strain evidence="1 2">130c</strain>
    </source>
</reference>
<dbReference type="OrthoDB" id="285558at2759"/>
<evidence type="ECO:0000313" key="2">
    <source>
        <dbReference type="Proteomes" id="UP000039865"/>
    </source>
</evidence>
<proteinExistence type="predicted"/>